<dbReference type="SMART" id="SM00028">
    <property type="entry name" value="TPR"/>
    <property type="match status" value="2"/>
</dbReference>
<dbReference type="Proteomes" id="UP000184518">
    <property type="component" value="Unassembled WGS sequence"/>
</dbReference>
<organism evidence="1 2">
    <name type="scientific">Chryseobacterium arachidis</name>
    <dbReference type="NCBI Taxonomy" id="1416778"/>
    <lineage>
        <taxon>Bacteria</taxon>
        <taxon>Pseudomonadati</taxon>
        <taxon>Bacteroidota</taxon>
        <taxon>Flavobacteriia</taxon>
        <taxon>Flavobacteriales</taxon>
        <taxon>Weeksellaceae</taxon>
        <taxon>Chryseobacterium group</taxon>
        <taxon>Chryseobacterium</taxon>
    </lineage>
</organism>
<gene>
    <name evidence="1" type="ORF">SAMN05443633_10832</name>
</gene>
<dbReference type="EMBL" id="FQUT01000008">
    <property type="protein sequence ID" value="SHF91324.1"/>
    <property type="molecule type" value="Genomic_DNA"/>
</dbReference>
<dbReference type="Gene3D" id="1.25.40.10">
    <property type="entry name" value="Tetratricopeptide repeat domain"/>
    <property type="match status" value="1"/>
</dbReference>
<dbReference type="RefSeq" id="WP_072959265.1">
    <property type="nucleotide sequence ID" value="NZ_FQUT01000008.1"/>
</dbReference>
<evidence type="ECO:0000313" key="2">
    <source>
        <dbReference type="Proteomes" id="UP000184518"/>
    </source>
</evidence>
<proteinExistence type="predicted"/>
<protein>
    <submittedName>
        <fullName evidence="1">Uncharacterized protein</fullName>
    </submittedName>
</protein>
<dbReference type="InterPro" id="IPR019734">
    <property type="entry name" value="TPR_rpt"/>
</dbReference>
<reference evidence="2" key="1">
    <citation type="submission" date="2016-11" db="EMBL/GenBank/DDBJ databases">
        <authorList>
            <person name="Varghese N."/>
            <person name="Submissions S."/>
        </authorList>
    </citation>
    <scope>NUCLEOTIDE SEQUENCE [LARGE SCALE GENOMIC DNA]</scope>
    <source>
        <strain evidence="2">DSM 27619</strain>
    </source>
</reference>
<sequence>MKYVIIVAAILAVIIIYTVISSRKSLKNAPEKLINARKLQANGDSNAALKELKEAFVLPFGDKVTLEYRTHVLGVLDLLTEILNGMNVTSDKITSKLYKRLNEATGNIEIEEYLLKPINEFFDNTESDEKLAEFLKKAAMSGEIGVVYSEQDSGPNISNRTNEFINRGGKFLMKGEYQNAIDVYNEALTQSWDQQDEAFLYDQLASCHLMNKDLATAEANYQKSISIEPYFTNVWNYCDFLVYNKRKADAETHLPQLATLIKTKSDQKDYDSLFKKWYSLS</sequence>
<dbReference type="InterPro" id="IPR011990">
    <property type="entry name" value="TPR-like_helical_dom_sf"/>
</dbReference>
<dbReference type="OrthoDB" id="1272724at2"/>
<dbReference type="STRING" id="1416778.SAMN05443633_10832"/>
<dbReference type="SUPFAM" id="SSF48452">
    <property type="entry name" value="TPR-like"/>
    <property type="match status" value="1"/>
</dbReference>
<dbReference type="AlphaFoldDB" id="A0A1M5FIL7"/>
<evidence type="ECO:0000313" key="1">
    <source>
        <dbReference type="EMBL" id="SHF91324.1"/>
    </source>
</evidence>
<accession>A0A1M5FIL7</accession>
<name>A0A1M5FIL7_9FLAO</name>
<keyword evidence="2" id="KW-1185">Reference proteome</keyword>